<accession>A0A4W3IG84</accession>
<dbReference type="Gene3D" id="3.30.160.60">
    <property type="entry name" value="Classic Zinc Finger"/>
    <property type="match status" value="1"/>
</dbReference>
<dbReference type="Ensembl" id="ENSCMIT00000028328.1">
    <property type="protein sequence ID" value="ENSCMIP00000027887.1"/>
    <property type="gene ID" value="ENSCMIG00000012132.1"/>
</dbReference>
<feature type="domain" description="COS" evidence="22">
    <location>
        <begin position="261"/>
        <end position="319"/>
    </location>
</feature>
<sequence length="935" mass="98788">MSIPMEYGSIYRDCQTMDDLEKQLICPICLEMFTKPVVILPCQHNLCRKCANDIFQSRGTALGSGGRFRCPSCRQEVVLDRHGVYGLQRNLLVENIIDIYKQESSRPNAKAEQPICEEHDEERINIYCVSCEVPTCSLCKVFGGHKNCEVAPLATVYKQQKKDLSDEVGTLVAANAKLQGFINQLGETTRNVEHNCRSQKQMLCEKFDSLFTILETRKQEMLQRITGEQDEKTSYCKSLMRTYGEHVHAMSKLVETALQSMEEPQMAVFLQNAKSMTTKLSEATRASEFEELEPDYETMDHYTADFEKEVKILQETDFIKAEEETEEGAEEDEECTAEGMEDCAAESECLNITAGLTNAESTGCVLGASAMEESCAELSVEIPAAESSAEFSGDNPTSEESSPEFLEDSPAEESNAGLSGQSLAPEESNAELSGHSPASEESSAGLSGHSRASEESSAGLSGHCPASEESSAGLSGHSPASEESSAGLSGHSRASEESSAGLSGHSPASEESSAGLSGHSPASEESGAGLSGHSPASEESGAGLSGHSPASEESSAGLSGHSPASEESGAGLSGHSPASEESSAGLSGDSPVEEPSAELSEEIIAVKESGIEWSGEIPVVDEPNSEFSMDIPAMEESKSDLSGTAEEVSATKQSNAAHPGAVDGASPTEEVSASSLVFGDLSEVSSDAANGKSSDSPPAALDEGAPIRIDLCIISPNSVERIPAIDNSKAEPPHVMNGILAMEEPSPGGAEDLIVMGEASSAELSREILATSGVADTVSTTKESNPESLEGVLSTATEAGVAAQEAEAKVDEIVEKDDVTMSGEHKANDLDKQQLLAEEETKLYPSWYKSGCWALVNAPLFATSTKEDAISQDATGPSSMTENISQPESILAPVDAETSYAVNTSDQEPEIPSPVVQALGFCLSILLMMVILHSL</sequence>
<keyword evidence="13" id="KW-0833">Ubl conjugation pathway</keyword>
<keyword evidence="16" id="KW-0514">Muscle protein</keyword>
<dbReference type="GeneTree" id="ENSGT00940000154004"/>
<evidence type="ECO:0000256" key="15">
    <source>
        <dbReference type="ARBA" id="ARBA00023054"/>
    </source>
</evidence>
<evidence type="ECO:0000256" key="19">
    <source>
        <dbReference type="SAM" id="MobiDB-lite"/>
    </source>
</evidence>
<evidence type="ECO:0000256" key="8">
    <source>
        <dbReference type="ARBA" id="ARBA00022679"/>
    </source>
</evidence>
<keyword evidence="15" id="KW-0175">Coiled coil</keyword>
<dbReference type="InterPro" id="IPR017903">
    <property type="entry name" value="COS_domain"/>
</dbReference>
<evidence type="ECO:0000256" key="3">
    <source>
        <dbReference type="ARBA" id="ARBA00004123"/>
    </source>
</evidence>
<dbReference type="PANTHER" id="PTHR24099:SF17">
    <property type="entry name" value="TRIPARTITE MOTIF CONTAINING 55"/>
    <property type="match status" value="1"/>
</dbReference>
<dbReference type="SMART" id="SM00184">
    <property type="entry name" value="RING"/>
    <property type="match status" value="1"/>
</dbReference>
<evidence type="ECO:0000259" key="21">
    <source>
        <dbReference type="PROSITE" id="PS50119"/>
    </source>
</evidence>
<dbReference type="PROSITE" id="PS00518">
    <property type="entry name" value="ZF_RING_1"/>
    <property type="match status" value="1"/>
</dbReference>
<dbReference type="InterPro" id="IPR003649">
    <property type="entry name" value="Bbox_C"/>
</dbReference>
<dbReference type="PANTHER" id="PTHR24099">
    <property type="entry name" value="E3 UBIQUITIN-PROTEIN LIGASE TRIM36-RELATED"/>
    <property type="match status" value="1"/>
</dbReference>
<dbReference type="Gene3D" id="3.30.40.10">
    <property type="entry name" value="Zinc/RING finger domain, C3HC4 (zinc finger)"/>
    <property type="match status" value="1"/>
</dbReference>
<dbReference type="GO" id="GO:0030154">
    <property type="term" value="P:cell differentiation"/>
    <property type="evidence" value="ECO:0007669"/>
    <property type="project" value="UniProtKB-KW"/>
</dbReference>
<dbReference type="GO" id="GO:0070507">
    <property type="term" value="P:regulation of microtubule cytoskeleton organization"/>
    <property type="evidence" value="ECO:0007669"/>
    <property type="project" value="TreeGrafter"/>
</dbReference>
<dbReference type="InterPro" id="IPR050617">
    <property type="entry name" value="E3_ligase_FN3/SPRY"/>
</dbReference>
<reference evidence="23" key="4">
    <citation type="submission" date="2025-08" db="UniProtKB">
        <authorList>
            <consortium name="Ensembl"/>
        </authorList>
    </citation>
    <scope>IDENTIFICATION</scope>
</reference>
<keyword evidence="14" id="KW-0862">Zinc</keyword>
<evidence type="ECO:0000256" key="14">
    <source>
        <dbReference type="ARBA" id="ARBA00022833"/>
    </source>
</evidence>
<name>A0A4W3IG84_CALMI</name>
<evidence type="ECO:0000256" key="10">
    <source>
        <dbReference type="ARBA" id="ARBA00022723"/>
    </source>
</evidence>
<dbReference type="InterPro" id="IPR001841">
    <property type="entry name" value="Znf_RING"/>
</dbReference>
<evidence type="ECO:0000256" key="9">
    <source>
        <dbReference type="ARBA" id="ARBA00022701"/>
    </source>
</evidence>
<feature type="region of interest" description="Disordered" evidence="19">
    <location>
        <begin position="385"/>
        <end position="678"/>
    </location>
</feature>
<keyword evidence="7" id="KW-0963">Cytoplasm</keyword>
<keyword evidence="12" id="KW-0221">Differentiation</keyword>
<evidence type="ECO:0000313" key="23">
    <source>
        <dbReference type="Ensembl" id="ENSCMIP00000027887.1"/>
    </source>
</evidence>
<dbReference type="CDD" id="cd19833">
    <property type="entry name" value="Bbox2_MuRF3_C-II"/>
    <property type="match status" value="1"/>
</dbReference>
<evidence type="ECO:0000256" key="4">
    <source>
        <dbReference type="ARBA" id="ARBA00004496"/>
    </source>
</evidence>
<keyword evidence="17" id="KW-0539">Nucleus</keyword>
<evidence type="ECO:0000259" key="22">
    <source>
        <dbReference type="PROSITE" id="PS51262"/>
    </source>
</evidence>
<evidence type="ECO:0000256" key="5">
    <source>
        <dbReference type="ARBA" id="ARBA00012483"/>
    </source>
</evidence>
<proteinExistence type="predicted"/>
<dbReference type="GO" id="GO:0005874">
    <property type="term" value="C:microtubule"/>
    <property type="evidence" value="ECO:0007669"/>
    <property type="project" value="UniProtKB-KW"/>
</dbReference>
<comment type="function">
    <text evidence="2">May bind and stabilize microtubules during myotubes formation.</text>
</comment>
<dbReference type="AlphaFoldDB" id="A0A4W3IG84"/>
<dbReference type="SMART" id="SM00336">
    <property type="entry name" value="BBOX"/>
    <property type="match status" value="1"/>
</dbReference>
<dbReference type="FunFam" id="3.30.40.10:FF:000014">
    <property type="entry name" value="probable E3 ubiquitin-protein ligase MID2"/>
    <property type="match status" value="1"/>
</dbReference>
<dbReference type="GO" id="GO:0008270">
    <property type="term" value="F:zinc ion binding"/>
    <property type="evidence" value="ECO:0007669"/>
    <property type="project" value="UniProtKB-KW"/>
</dbReference>
<dbReference type="PROSITE" id="PS50119">
    <property type="entry name" value="ZF_BBOX"/>
    <property type="match status" value="1"/>
</dbReference>
<evidence type="ECO:0000256" key="11">
    <source>
        <dbReference type="ARBA" id="ARBA00022771"/>
    </source>
</evidence>
<dbReference type="SMART" id="SM00502">
    <property type="entry name" value="BBC"/>
    <property type="match status" value="1"/>
</dbReference>
<evidence type="ECO:0000256" key="6">
    <source>
        <dbReference type="ARBA" id="ARBA00014725"/>
    </source>
</evidence>
<comment type="subcellular location">
    <subcellularLocation>
        <location evidence="4">Cytoplasm</location>
    </subcellularLocation>
    <subcellularLocation>
        <location evidence="3">Nucleus</location>
    </subcellularLocation>
</comment>
<dbReference type="InterPro" id="IPR027370">
    <property type="entry name" value="Znf-RING_euk"/>
</dbReference>
<dbReference type="Gene3D" id="1.20.5.170">
    <property type="match status" value="1"/>
</dbReference>
<dbReference type="InterPro" id="IPR000315">
    <property type="entry name" value="Znf_B-box"/>
</dbReference>
<reference evidence="24" key="2">
    <citation type="journal article" date="2007" name="PLoS Biol.">
        <title>Survey sequencing and comparative analysis of the elephant shark (Callorhinchus milii) genome.</title>
        <authorList>
            <person name="Venkatesh B."/>
            <person name="Kirkness E.F."/>
            <person name="Loh Y.H."/>
            <person name="Halpern A.L."/>
            <person name="Lee A.P."/>
            <person name="Johnson J."/>
            <person name="Dandona N."/>
            <person name="Viswanathan L.D."/>
            <person name="Tay A."/>
            <person name="Venter J.C."/>
            <person name="Strausberg R.L."/>
            <person name="Brenner S."/>
        </authorList>
    </citation>
    <scope>NUCLEOTIDE SEQUENCE [LARGE SCALE GENOMIC DNA]</scope>
</reference>
<gene>
    <name evidence="23" type="primary">LOC103190428</name>
</gene>
<evidence type="ECO:0000256" key="18">
    <source>
        <dbReference type="PROSITE-ProRule" id="PRU00024"/>
    </source>
</evidence>
<dbReference type="Pfam" id="PF13445">
    <property type="entry name" value="zf-RING_UBOX"/>
    <property type="match status" value="1"/>
</dbReference>
<evidence type="ECO:0000256" key="12">
    <source>
        <dbReference type="ARBA" id="ARBA00022782"/>
    </source>
</evidence>
<evidence type="ECO:0000256" key="17">
    <source>
        <dbReference type="ARBA" id="ARBA00023242"/>
    </source>
</evidence>
<evidence type="ECO:0000256" key="13">
    <source>
        <dbReference type="ARBA" id="ARBA00022786"/>
    </source>
</evidence>
<dbReference type="Proteomes" id="UP000314986">
    <property type="component" value="Unassembled WGS sequence"/>
</dbReference>
<keyword evidence="10" id="KW-0479">Metal-binding</keyword>
<dbReference type="GO" id="GO:0005634">
    <property type="term" value="C:nucleus"/>
    <property type="evidence" value="ECO:0007669"/>
    <property type="project" value="UniProtKB-SubCell"/>
</dbReference>
<dbReference type="SUPFAM" id="SSF57850">
    <property type="entry name" value="RING/U-box"/>
    <property type="match status" value="1"/>
</dbReference>
<keyword evidence="24" id="KW-1185">Reference proteome</keyword>
<feature type="compositionally biased region" description="Acidic residues" evidence="19">
    <location>
        <begin position="401"/>
        <end position="411"/>
    </location>
</feature>
<feature type="compositionally biased region" description="Acidic residues" evidence="19">
    <location>
        <begin position="591"/>
        <end position="601"/>
    </location>
</feature>
<comment type="catalytic activity">
    <reaction evidence="1">
        <text>S-ubiquitinyl-[E2 ubiquitin-conjugating enzyme]-L-cysteine + [acceptor protein]-L-lysine = [E2 ubiquitin-conjugating enzyme]-L-cysteine + N(6)-ubiquitinyl-[acceptor protein]-L-lysine.</text>
        <dbReference type="EC" id="2.3.2.27"/>
    </reaction>
</comment>
<dbReference type="InterPro" id="IPR013083">
    <property type="entry name" value="Znf_RING/FYVE/PHD"/>
</dbReference>
<keyword evidence="11 18" id="KW-0863">Zinc-finger</keyword>
<dbReference type="InterPro" id="IPR033492">
    <property type="entry name" value="Trim54_Bbox2_Zfn"/>
</dbReference>
<reference evidence="24" key="1">
    <citation type="journal article" date="2006" name="Science">
        <title>Ancient noncoding elements conserved in the human genome.</title>
        <authorList>
            <person name="Venkatesh B."/>
            <person name="Kirkness E.F."/>
            <person name="Loh Y.H."/>
            <person name="Halpern A.L."/>
            <person name="Lee A.P."/>
            <person name="Johnson J."/>
            <person name="Dandona N."/>
            <person name="Viswanathan L.D."/>
            <person name="Tay A."/>
            <person name="Venter J.C."/>
            <person name="Strausberg R.L."/>
            <person name="Brenner S."/>
        </authorList>
    </citation>
    <scope>NUCLEOTIDE SEQUENCE [LARGE SCALE GENOMIC DNA]</scope>
</reference>
<dbReference type="SUPFAM" id="SSF57845">
    <property type="entry name" value="B-box zinc-binding domain"/>
    <property type="match status" value="1"/>
</dbReference>
<dbReference type="EC" id="2.3.2.27" evidence="5"/>
<protein>
    <recommendedName>
        <fullName evidence="6">Tripartite motif-containing protein 54</fullName>
        <ecNumber evidence="5">2.3.2.27</ecNumber>
    </recommendedName>
</protein>
<keyword evidence="9" id="KW-0493">Microtubule</keyword>
<evidence type="ECO:0000256" key="2">
    <source>
        <dbReference type="ARBA" id="ARBA00003888"/>
    </source>
</evidence>
<evidence type="ECO:0000256" key="16">
    <source>
        <dbReference type="ARBA" id="ARBA00023179"/>
    </source>
</evidence>
<dbReference type="PROSITE" id="PS51262">
    <property type="entry name" value="COS"/>
    <property type="match status" value="1"/>
</dbReference>
<dbReference type="GO" id="GO:0005737">
    <property type="term" value="C:cytoplasm"/>
    <property type="evidence" value="ECO:0007669"/>
    <property type="project" value="UniProtKB-SubCell"/>
</dbReference>
<reference evidence="23" key="5">
    <citation type="submission" date="2025-09" db="UniProtKB">
        <authorList>
            <consortium name="Ensembl"/>
        </authorList>
    </citation>
    <scope>IDENTIFICATION</scope>
</reference>
<dbReference type="Pfam" id="PF00643">
    <property type="entry name" value="zf-B_box"/>
    <property type="match status" value="1"/>
</dbReference>
<feature type="domain" description="B box-type" evidence="21">
    <location>
        <begin position="111"/>
        <end position="153"/>
    </location>
</feature>
<dbReference type="PROSITE" id="PS50089">
    <property type="entry name" value="ZF_RING_2"/>
    <property type="match status" value="1"/>
</dbReference>
<keyword evidence="8" id="KW-0808">Transferase</keyword>
<evidence type="ECO:0000256" key="7">
    <source>
        <dbReference type="ARBA" id="ARBA00022490"/>
    </source>
</evidence>
<evidence type="ECO:0000256" key="1">
    <source>
        <dbReference type="ARBA" id="ARBA00000900"/>
    </source>
</evidence>
<dbReference type="InterPro" id="IPR017907">
    <property type="entry name" value="Znf_RING_CS"/>
</dbReference>
<organism evidence="23 24">
    <name type="scientific">Callorhinchus milii</name>
    <name type="common">Ghost shark</name>
    <dbReference type="NCBI Taxonomy" id="7868"/>
    <lineage>
        <taxon>Eukaryota</taxon>
        <taxon>Metazoa</taxon>
        <taxon>Chordata</taxon>
        <taxon>Craniata</taxon>
        <taxon>Vertebrata</taxon>
        <taxon>Chondrichthyes</taxon>
        <taxon>Holocephali</taxon>
        <taxon>Chimaeriformes</taxon>
        <taxon>Callorhinchidae</taxon>
        <taxon>Callorhinchus</taxon>
    </lineage>
</organism>
<evidence type="ECO:0000259" key="20">
    <source>
        <dbReference type="PROSITE" id="PS50089"/>
    </source>
</evidence>
<feature type="domain" description="RING-type" evidence="20">
    <location>
        <begin position="26"/>
        <end position="74"/>
    </location>
</feature>
<dbReference type="GO" id="GO:0061630">
    <property type="term" value="F:ubiquitin protein ligase activity"/>
    <property type="evidence" value="ECO:0007669"/>
    <property type="project" value="UniProtKB-EC"/>
</dbReference>
<evidence type="ECO:0000313" key="24">
    <source>
        <dbReference type="Proteomes" id="UP000314986"/>
    </source>
</evidence>
<reference evidence="24" key="3">
    <citation type="journal article" date="2014" name="Nature">
        <title>Elephant shark genome provides unique insights into gnathostome evolution.</title>
        <authorList>
            <consortium name="International Elephant Shark Genome Sequencing Consortium"/>
            <person name="Venkatesh B."/>
            <person name="Lee A.P."/>
            <person name="Ravi V."/>
            <person name="Maurya A.K."/>
            <person name="Lian M.M."/>
            <person name="Swann J.B."/>
            <person name="Ohta Y."/>
            <person name="Flajnik M.F."/>
            <person name="Sutoh Y."/>
            <person name="Kasahara M."/>
            <person name="Hoon S."/>
            <person name="Gangu V."/>
            <person name="Roy S.W."/>
            <person name="Irimia M."/>
            <person name="Korzh V."/>
            <person name="Kondrychyn I."/>
            <person name="Lim Z.W."/>
            <person name="Tay B.H."/>
            <person name="Tohari S."/>
            <person name="Kong K.W."/>
            <person name="Ho S."/>
            <person name="Lorente-Galdos B."/>
            <person name="Quilez J."/>
            <person name="Marques-Bonet T."/>
            <person name="Raney B.J."/>
            <person name="Ingham P.W."/>
            <person name="Tay A."/>
            <person name="Hillier L.W."/>
            <person name="Minx P."/>
            <person name="Boehm T."/>
            <person name="Wilson R.K."/>
            <person name="Brenner S."/>
            <person name="Warren W.C."/>
        </authorList>
    </citation>
    <scope>NUCLEOTIDE SEQUENCE [LARGE SCALE GENOMIC DNA]</scope>
</reference>